<sequence>MKQLSSIQLQQQIIHYKSELEKYKQKCSLLERTSLVQRYKTLKKEKQLLEDTLEEYRMQIKKTEAEKEQISSKYQTFLKAQEKEMTKLRYTINQLKDQLHKTNQIHLTEKNKQTEHQNETKDAFEKEVMSLQVTNCYLTKEIELLLINKQEIEKQLYRKESELLELGVLGEELQREWSAHKQQLLILNSCEEHKNHNLLNQNDSLKTQLYLRETELMELGERLEKLKIEWAATKQHLLILNSFEEHENHNLMDEIAALKAQLYLREKELYEVQQTFSESTFHYEDLLTIKANQLEQASKMQIEKSAHIQKIETSLKKQLDEKESYTNTLHALRKNIKLMKEDVFSFHEEESAAIKNKMKSYENTIQHLQFTNAQLIEEINKLKNRTPK</sequence>
<organism evidence="2 3">
    <name type="scientific">Rossellomorea aquimaris</name>
    <dbReference type="NCBI Taxonomy" id="189382"/>
    <lineage>
        <taxon>Bacteria</taxon>
        <taxon>Bacillati</taxon>
        <taxon>Bacillota</taxon>
        <taxon>Bacilli</taxon>
        <taxon>Bacillales</taxon>
        <taxon>Bacillaceae</taxon>
        <taxon>Rossellomorea</taxon>
    </lineage>
</organism>
<dbReference type="OrthoDB" id="2817302at2"/>
<evidence type="ECO:0000256" key="1">
    <source>
        <dbReference type="SAM" id="Coils"/>
    </source>
</evidence>
<proteinExistence type="predicted"/>
<accession>A0A366EWH2</accession>
<dbReference type="AlphaFoldDB" id="A0A366EWH2"/>
<feature type="coiled-coil region" evidence="1">
    <location>
        <begin position="308"/>
        <end position="385"/>
    </location>
</feature>
<comment type="caution">
    <text evidence="2">The sequence shown here is derived from an EMBL/GenBank/DDBJ whole genome shotgun (WGS) entry which is preliminary data.</text>
</comment>
<protein>
    <submittedName>
        <fullName evidence="2">Uncharacterized protein</fullName>
    </submittedName>
</protein>
<dbReference type="Proteomes" id="UP000252118">
    <property type="component" value="Unassembled WGS sequence"/>
</dbReference>
<name>A0A366EWH2_9BACI</name>
<dbReference type="RefSeq" id="WP_113968150.1">
    <property type="nucleotide sequence ID" value="NZ_QNRJ01000002.1"/>
</dbReference>
<gene>
    <name evidence="2" type="ORF">DET59_102120</name>
</gene>
<evidence type="ECO:0000313" key="2">
    <source>
        <dbReference type="EMBL" id="RBP06737.1"/>
    </source>
</evidence>
<feature type="coiled-coil region" evidence="1">
    <location>
        <begin position="6"/>
        <end position="98"/>
    </location>
</feature>
<evidence type="ECO:0000313" key="3">
    <source>
        <dbReference type="Proteomes" id="UP000252118"/>
    </source>
</evidence>
<keyword evidence="1" id="KW-0175">Coiled coil</keyword>
<reference evidence="2 3" key="1">
    <citation type="submission" date="2018-06" db="EMBL/GenBank/DDBJ databases">
        <title>Freshwater and sediment microbial communities from various areas in North America, analyzing microbe dynamics in response to fracking.</title>
        <authorList>
            <person name="Lamendella R."/>
        </authorList>
    </citation>
    <scope>NUCLEOTIDE SEQUENCE [LARGE SCALE GENOMIC DNA]</scope>
    <source>
        <strain evidence="2 3">97B</strain>
    </source>
</reference>
<dbReference type="EMBL" id="QNRJ01000002">
    <property type="protein sequence ID" value="RBP06737.1"/>
    <property type="molecule type" value="Genomic_DNA"/>
</dbReference>